<comment type="similarity">
    <text evidence="2">Belongs to the bHLH protein family.</text>
</comment>
<evidence type="ECO:0000256" key="5">
    <source>
        <dbReference type="ARBA" id="ARBA00023242"/>
    </source>
</evidence>
<evidence type="ECO:0000256" key="3">
    <source>
        <dbReference type="ARBA" id="ARBA00023015"/>
    </source>
</evidence>
<dbReference type="GO" id="GO:0005634">
    <property type="term" value="C:nucleus"/>
    <property type="evidence" value="ECO:0007669"/>
    <property type="project" value="UniProtKB-SubCell"/>
</dbReference>
<dbReference type="SUPFAM" id="SSF47459">
    <property type="entry name" value="HLH, helix-loop-helix DNA-binding domain"/>
    <property type="match status" value="1"/>
</dbReference>
<keyword evidence="5" id="KW-0539">Nucleus</keyword>
<evidence type="ECO:0000256" key="1">
    <source>
        <dbReference type="ARBA" id="ARBA00004123"/>
    </source>
</evidence>
<evidence type="ECO:0000259" key="7">
    <source>
        <dbReference type="PROSITE" id="PS50888"/>
    </source>
</evidence>
<comment type="subcellular location">
    <subcellularLocation>
        <location evidence="1">Nucleus</location>
    </subcellularLocation>
</comment>
<feature type="region of interest" description="Disordered" evidence="6">
    <location>
        <begin position="60"/>
        <end position="81"/>
    </location>
</feature>
<keyword evidence="9" id="KW-1185">Reference proteome</keyword>
<protein>
    <recommendedName>
        <fullName evidence="7">BHLH domain-containing protein</fullName>
    </recommendedName>
</protein>
<evidence type="ECO:0000256" key="4">
    <source>
        <dbReference type="ARBA" id="ARBA00023163"/>
    </source>
</evidence>
<dbReference type="PANTHER" id="PTHR16223">
    <property type="entry name" value="TRANSCRIPTION FACTOR BHLH83-RELATED"/>
    <property type="match status" value="1"/>
</dbReference>
<evidence type="ECO:0000256" key="6">
    <source>
        <dbReference type="SAM" id="MobiDB-lite"/>
    </source>
</evidence>
<dbReference type="PROSITE" id="PS50888">
    <property type="entry name" value="BHLH"/>
    <property type="match status" value="1"/>
</dbReference>
<dbReference type="AlphaFoldDB" id="A0A9D5HFP2"/>
<dbReference type="GO" id="GO:0000981">
    <property type="term" value="F:DNA-binding transcription factor activity, RNA polymerase II-specific"/>
    <property type="evidence" value="ECO:0007669"/>
    <property type="project" value="TreeGrafter"/>
</dbReference>
<feature type="region of interest" description="Disordered" evidence="6">
    <location>
        <begin position="301"/>
        <end position="359"/>
    </location>
</feature>
<reference evidence="8" key="1">
    <citation type="submission" date="2021-03" db="EMBL/GenBank/DDBJ databases">
        <authorList>
            <person name="Li Z."/>
            <person name="Yang C."/>
        </authorList>
    </citation>
    <scope>NUCLEOTIDE SEQUENCE</scope>
    <source>
        <strain evidence="8">Dzin_1.0</strain>
        <tissue evidence="8">Leaf</tissue>
    </source>
</reference>
<accession>A0A9D5HFP2</accession>
<evidence type="ECO:0000313" key="8">
    <source>
        <dbReference type="EMBL" id="KAJ0974492.1"/>
    </source>
</evidence>
<dbReference type="Gene3D" id="4.10.280.10">
    <property type="entry name" value="Helix-loop-helix DNA-binding domain"/>
    <property type="match status" value="1"/>
</dbReference>
<dbReference type="InterPro" id="IPR045843">
    <property type="entry name" value="IND-like"/>
</dbReference>
<dbReference type="GO" id="GO:0000978">
    <property type="term" value="F:RNA polymerase II cis-regulatory region sequence-specific DNA binding"/>
    <property type="evidence" value="ECO:0007669"/>
    <property type="project" value="TreeGrafter"/>
</dbReference>
<comment type="caution">
    <text evidence="8">The sequence shown here is derived from an EMBL/GenBank/DDBJ whole genome shotgun (WGS) entry which is preliminary data.</text>
</comment>
<dbReference type="InterPro" id="IPR011598">
    <property type="entry name" value="bHLH_dom"/>
</dbReference>
<evidence type="ECO:0000313" key="9">
    <source>
        <dbReference type="Proteomes" id="UP001085076"/>
    </source>
</evidence>
<dbReference type="GO" id="GO:0046983">
    <property type="term" value="F:protein dimerization activity"/>
    <property type="evidence" value="ECO:0007669"/>
    <property type="project" value="InterPro"/>
</dbReference>
<dbReference type="PANTHER" id="PTHR16223:SF171">
    <property type="entry name" value="BASIC HELIX-LOOP-HELIX (BHLH) DNA-BINDING SUPERFAMILY PROTEIN"/>
    <property type="match status" value="1"/>
</dbReference>
<dbReference type="InterPro" id="IPR045239">
    <property type="entry name" value="bHLH95_bHLH"/>
</dbReference>
<name>A0A9D5HFP2_9LILI</name>
<sequence length="477" mass="53426">MAQESLEASVASSSSTPSWWPELHATPLSSWQTISQWQPHNSHHSTSSCEEELSVSTASFANTGGHSGLSIDSPPPGDLPQEPVAMENQLWSQVLLRVGSGGHDMRQNQEERENFNEVLSSRREMFNPACDYLKKMDSSTWEINNPHTLNILEKQLNSYNNGELMEHERLTNLSDLVSNWSIAPPDPHLDHQIAPSPCFQYVKHEIPNSLANYPSNSGVFIDRNSSYMPYNMHEIKMESKHHDIGSAEASILRPFSTSDHMGYHIGVSNSDVPWSGGRNNASDFISFKPVEFRDSKIFIKSSDSSTRGSGRSTGTTTTTTTSTTTTTTTTTNEGKKKRSEDNSETLLKRTKHENSNLSSSLKLHVPKLKLADRITALQQIVSPFGKTDTASVLMEAINYIRFLHEQIQLLSDPYMKSNANKDHSSWGGVERKERGDQKLDLRSRGLCVVPVSCTPEIYKENNGPDYWTPTYRGCLYR</sequence>
<proteinExistence type="inferred from homology"/>
<dbReference type="CDD" id="cd11393">
    <property type="entry name" value="bHLH_AtbHLH_like"/>
    <property type="match status" value="1"/>
</dbReference>
<feature type="domain" description="BHLH" evidence="7">
    <location>
        <begin position="354"/>
        <end position="403"/>
    </location>
</feature>
<dbReference type="Proteomes" id="UP001085076">
    <property type="component" value="Miscellaneous, Linkage group lg04"/>
</dbReference>
<keyword evidence="4" id="KW-0804">Transcription</keyword>
<dbReference type="OrthoDB" id="663846at2759"/>
<dbReference type="InterPro" id="IPR036638">
    <property type="entry name" value="HLH_DNA-bd_sf"/>
</dbReference>
<dbReference type="EMBL" id="JAGGNH010000004">
    <property type="protein sequence ID" value="KAJ0974492.1"/>
    <property type="molecule type" value="Genomic_DNA"/>
</dbReference>
<reference evidence="8" key="2">
    <citation type="journal article" date="2022" name="Hortic Res">
        <title>The genome of Dioscorea zingiberensis sheds light on the biosynthesis, origin and evolution of the medicinally important diosgenin saponins.</title>
        <authorList>
            <person name="Li Y."/>
            <person name="Tan C."/>
            <person name="Li Z."/>
            <person name="Guo J."/>
            <person name="Li S."/>
            <person name="Chen X."/>
            <person name="Wang C."/>
            <person name="Dai X."/>
            <person name="Yang H."/>
            <person name="Song W."/>
            <person name="Hou L."/>
            <person name="Xu J."/>
            <person name="Tong Z."/>
            <person name="Xu A."/>
            <person name="Yuan X."/>
            <person name="Wang W."/>
            <person name="Yang Q."/>
            <person name="Chen L."/>
            <person name="Sun Z."/>
            <person name="Wang K."/>
            <person name="Pan B."/>
            <person name="Chen J."/>
            <person name="Bao Y."/>
            <person name="Liu F."/>
            <person name="Qi X."/>
            <person name="Gang D.R."/>
            <person name="Wen J."/>
            <person name="Li J."/>
        </authorList>
    </citation>
    <scope>NUCLEOTIDE SEQUENCE</scope>
    <source>
        <strain evidence="8">Dzin_1.0</strain>
    </source>
</reference>
<evidence type="ECO:0000256" key="2">
    <source>
        <dbReference type="ARBA" id="ARBA00005510"/>
    </source>
</evidence>
<organism evidence="8 9">
    <name type="scientific">Dioscorea zingiberensis</name>
    <dbReference type="NCBI Taxonomy" id="325984"/>
    <lineage>
        <taxon>Eukaryota</taxon>
        <taxon>Viridiplantae</taxon>
        <taxon>Streptophyta</taxon>
        <taxon>Embryophyta</taxon>
        <taxon>Tracheophyta</taxon>
        <taxon>Spermatophyta</taxon>
        <taxon>Magnoliopsida</taxon>
        <taxon>Liliopsida</taxon>
        <taxon>Dioscoreales</taxon>
        <taxon>Dioscoreaceae</taxon>
        <taxon>Dioscorea</taxon>
    </lineage>
</organism>
<feature type="region of interest" description="Disordered" evidence="6">
    <location>
        <begin position="1"/>
        <end position="22"/>
    </location>
</feature>
<gene>
    <name evidence="8" type="ORF">J5N97_016457</name>
</gene>
<feature type="compositionally biased region" description="Low complexity" evidence="6">
    <location>
        <begin position="301"/>
        <end position="331"/>
    </location>
</feature>
<keyword evidence="3" id="KW-0805">Transcription regulation</keyword>